<dbReference type="Gene3D" id="3.10.129.10">
    <property type="entry name" value="Hotdog Thioesterase"/>
    <property type="match status" value="1"/>
</dbReference>
<feature type="domain" description="Thioesterase" evidence="3">
    <location>
        <begin position="57"/>
        <end position="134"/>
    </location>
</feature>
<organism evidence="4 5">
    <name type="scientific">Pseudoalteromonas luteoviolacea S4054</name>
    <dbReference type="NCBI Taxonomy" id="1129367"/>
    <lineage>
        <taxon>Bacteria</taxon>
        <taxon>Pseudomonadati</taxon>
        <taxon>Pseudomonadota</taxon>
        <taxon>Gammaproteobacteria</taxon>
        <taxon>Alteromonadales</taxon>
        <taxon>Pseudoalteromonadaceae</taxon>
        <taxon>Pseudoalteromonas</taxon>
    </lineage>
</organism>
<dbReference type="NCBIfam" id="TIGR00369">
    <property type="entry name" value="unchar_dom_1"/>
    <property type="match status" value="1"/>
</dbReference>
<dbReference type="PANTHER" id="PTHR43240:SF5">
    <property type="entry name" value="1,4-DIHYDROXY-2-NAPHTHOYL-COA THIOESTERASE 1"/>
    <property type="match status" value="1"/>
</dbReference>
<dbReference type="GO" id="GO:0061522">
    <property type="term" value="F:1,4-dihydroxy-2-naphthoyl-CoA thioesterase activity"/>
    <property type="evidence" value="ECO:0007669"/>
    <property type="project" value="TreeGrafter"/>
</dbReference>
<gene>
    <name evidence="4" type="ORF">N479_05770</name>
</gene>
<evidence type="ECO:0000259" key="3">
    <source>
        <dbReference type="Pfam" id="PF03061"/>
    </source>
</evidence>
<name>A0A0F6AHG3_9GAMM</name>
<evidence type="ECO:0000313" key="4">
    <source>
        <dbReference type="EMBL" id="KKE85241.1"/>
    </source>
</evidence>
<protein>
    <submittedName>
        <fullName evidence="4">Esterase</fullName>
    </submittedName>
</protein>
<dbReference type="CDD" id="cd03443">
    <property type="entry name" value="PaaI_thioesterase"/>
    <property type="match status" value="1"/>
</dbReference>
<dbReference type="Pfam" id="PF03061">
    <property type="entry name" value="4HBT"/>
    <property type="match status" value="1"/>
</dbReference>
<dbReference type="Proteomes" id="UP000033434">
    <property type="component" value="Unassembled WGS sequence"/>
</dbReference>
<sequence>MSIWFKPITKELCQSLDKGLHGKGSLMATLGIEISEIGDDYLVATMPATVHHHNPIGMVHGGANVALAETVASYAANFAVDFEHFYCVGQEINANHLKASRNGILSAIARPLHLGKRTSVWEIKITNAKGELCCVSRMTAAIVERQKNRTTEQ</sequence>
<comment type="caution">
    <text evidence="4">The sequence shown here is derived from an EMBL/GenBank/DDBJ whole genome shotgun (WGS) entry which is preliminary data.</text>
</comment>
<dbReference type="GO" id="GO:0005829">
    <property type="term" value="C:cytosol"/>
    <property type="evidence" value="ECO:0007669"/>
    <property type="project" value="TreeGrafter"/>
</dbReference>
<dbReference type="PANTHER" id="PTHR43240">
    <property type="entry name" value="1,4-DIHYDROXY-2-NAPHTHOYL-COA THIOESTERASE 1"/>
    <property type="match status" value="1"/>
</dbReference>
<dbReference type="EMBL" id="AUXW01000068">
    <property type="protein sequence ID" value="KKE85241.1"/>
    <property type="molecule type" value="Genomic_DNA"/>
</dbReference>
<dbReference type="AlphaFoldDB" id="A0A0F6AHG3"/>
<dbReference type="InterPro" id="IPR003736">
    <property type="entry name" value="PAAI_dom"/>
</dbReference>
<proteinExistence type="inferred from homology"/>
<dbReference type="InterPro" id="IPR006683">
    <property type="entry name" value="Thioestr_dom"/>
</dbReference>
<evidence type="ECO:0000256" key="1">
    <source>
        <dbReference type="ARBA" id="ARBA00008324"/>
    </source>
</evidence>
<reference evidence="4 5" key="1">
    <citation type="journal article" date="2015" name="BMC Genomics">
        <title>Genome mining reveals unlocked bioactive potential of marine Gram-negative bacteria.</title>
        <authorList>
            <person name="Machado H."/>
            <person name="Sonnenschein E.C."/>
            <person name="Melchiorsen J."/>
            <person name="Gram L."/>
        </authorList>
    </citation>
    <scope>NUCLEOTIDE SEQUENCE [LARGE SCALE GENOMIC DNA]</scope>
    <source>
        <strain evidence="4 5">S4054</strain>
    </source>
</reference>
<accession>A0A0F6AHG3</accession>
<dbReference type="PATRIC" id="fig|1129367.4.peg.774"/>
<dbReference type="SUPFAM" id="SSF54637">
    <property type="entry name" value="Thioesterase/thiol ester dehydrase-isomerase"/>
    <property type="match status" value="1"/>
</dbReference>
<dbReference type="InterPro" id="IPR029069">
    <property type="entry name" value="HotDog_dom_sf"/>
</dbReference>
<evidence type="ECO:0000313" key="5">
    <source>
        <dbReference type="Proteomes" id="UP000033434"/>
    </source>
</evidence>
<keyword evidence="2" id="KW-0378">Hydrolase</keyword>
<comment type="similarity">
    <text evidence="1">Belongs to the thioesterase PaaI family.</text>
</comment>
<dbReference type="RefSeq" id="WP_046354608.1">
    <property type="nucleotide sequence ID" value="NZ_AUXW01000068.1"/>
</dbReference>
<evidence type="ECO:0000256" key="2">
    <source>
        <dbReference type="ARBA" id="ARBA00022801"/>
    </source>
</evidence>